<protein>
    <submittedName>
        <fullName evidence="2">Uncharacterized protein</fullName>
    </submittedName>
</protein>
<reference evidence="2 3" key="1">
    <citation type="submission" date="2018-07" db="EMBL/GenBank/DDBJ databases">
        <title>Genomic Encyclopedia of Type Strains, Phase III (KMG-III): the genomes of soil and plant-associated and newly described type strains.</title>
        <authorList>
            <person name="Whitman W."/>
        </authorList>
    </citation>
    <scope>NUCLEOTIDE SEQUENCE [LARGE SCALE GENOMIC DNA]</scope>
    <source>
        <strain evidence="2 3">CECT 8236</strain>
    </source>
</reference>
<sequence length="39" mass="4558">MEGFVQWLSGHSLTVVLIIGTTYAVWYIIAHRKSLFYKE</sequence>
<proteinExistence type="predicted"/>
<keyword evidence="1" id="KW-0472">Membrane</keyword>
<dbReference type="AlphaFoldDB" id="A0A3D9IN11"/>
<organism evidence="2 3">
    <name type="scientific">Cohnella lupini</name>
    <dbReference type="NCBI Taxonomy" id="1294267"/>
    <lineage>
        <taxon>Bacteria</taxon>
        <taxon>Bacillati</taxon>
        <taxon>Bacillota</taxon>
        <taxon>Bacilli</taxon>
        <taxon>Bacillales</taxon>
        <taxon>Paenibacillaceae</taxon>
        <taxon>Cohnella</taxon>
    </lineage>
</organism>
<feature type="transmembrane region" description="Helical" evidence="1">
    <location>
        <begin position="12"/>
        <end position="30"/>
    </location>
</feature>
<gene>
    <name evidence="2" type="ORF">DFP95_10460</name>
</gene>
<dbReference type="EMBL" id="QRDY01000004">
    <property type="protein sequence ID" value="RED63067.1"/>
    <property type="molecule type" value="Genomic_DNA"/>
</dbReference>
<accession>A0A3D9IN11</accession>
<comment type="caution">
    <text evidence="2">The sequence shown here is derived from an EMBL/GenBank/DDBJ whole genome shotgun (WGS) entry which is preliminary data.</text>
</comment>
<keyword evidence="1" id="KW-0812">Transmembrane</keyword>
<keyword evidence="3" id="KW-1185">Reference proteome</keyword>
<keyword evidence="1" id="KW-1133">Transmembrane helix</keyword>
<evidence type="ECO:0000313" key="3">
    <source>
        <dbReference type="Proteomes" id="UP000256869"/>
    </source>
</evidence>
<dbReference type="Proteomes" id="UP000256869">
    <property type="component" value="Unassembled WGS sequence"/>
</dbReference>
<evidence type="ECO:0000313" key="2">
    <source>
        <dbReference type="EMBL" id="RED63067.1"/>
    </source>
</evidence>
<evidence type="ECO:0000256" key="1">
    <source>
        <dbReference type="SAM" id="Phobius"/>
    </source>
</evidence>
<name>A0A3D9IN11_9BACL</name>